<dbReference type="AlphaFoldDB" id="A0A1L3F8Q2"/>
<dbReference type="Proteomes" id="UP000181962">
    <property type="component" value="Chromosome"/>
</dbReference>
<protein>
    <submittedName>
        <fullName evidence="1">Uncharacterized protein</fullName>
    </submittedName>
</protein>
<name>A0A1L3F8Q2_BRAJP</name>
<evidence type="ECO:0000313" key="2">
    <source>
        <dbReference type="Proteomes" id="UP000181962"/>
    </source>
</evidence>
<evidence type="ECO:0000313" key="1">
    <source>
        <dbReference type="EMBL" id="APG09690.1"/>
    </source>
</evidence>
<accession>A0A1L3F8Q2</accession>
<dbReference type="EMBL" id="CP017637">
    <property type="protein sequence ID" value="APG09690.1"/>
    <property type="molecule type" value="Genomic_DNA"/>
</dbReference>
<proteinExistence type="predicted"/>
<organism evidence="1 2">
    <name type="scientific">Bradyrhizobium japonicum</name>
    <dbReference type="NCBI Taxonomy" id="375"/>
    <lineage>
        <taxon>Bacteria</taxon>
        <taxon>Pseudomonadati</taxon>
        <taxon>Pseudomonadota</taxon>
        <taxon>Alphaproteobacteria</taxon>
        <taxon>Hyphomicrobiales</taxon>
        <taxon>Nitrobacteraceae</taxon>
        <taxon>Bradyrhizobium</taxon>
    </lineage>
</organism>
<gene>
    <name evidence="1" type="ORF">BKD09_15230</name>
</gene>
<reference evidence="1 2" key="1">
    <citation type="submission" date="2016-11" db="EMBL/GenBank/DDBJ databases">
        <title>Complete Genome Sequence of Bradyrhizobium sp. strain J5, an isolated from soybean nodule in Hokkaido.</title>
        <authorList>
            <person name="Kanehara K."/>
        </authorList>
    </citation>
    <scope>NUCLEOTIDE SEQUENCE [LARGE SCALE GENOMIC DNA]</scope>
    <source>
        <strain evidence="1 2">J5</strain>
    </source>
</reference>
<sequence>MSPDPIHNHTAEGEVHLCYRLIGFGDHLCKGQLRGLEVWLNARKYLLRACVESAIGAVRHDEAPCARSAGAQERLSATEAIKSLADGKTEIALLSF</sequence>